<evidence type="ECO:0000313" key="9">
    <source>
        <dbReference type="EMBL" id="OZI16362.1"/>
    </source>
</evidence>
<keyword evidence="5" id="KW-0408">Iron</keyword>
<evidence type="ECO:0000256" key="2">
    <source>
        <dbReference type="ARBA" id="ARBA00022617"/>
    </source>
</evidence>
<feature type="domain" description="Nitrite/Sulfite reductase ferredoxin-like" evidence="8">
    <location>
        <begin position="345"/>
        <end position="398"/>
    </location>
</feature>
<dbReference type="InterPro" id="IPR006067">
    <property type="entry name" value="NO2/SO3_Rdtase_4Fe4S_dom"/>
</dbReference>
<dbReference type="InterPro" id="IPR051329">
    <property type="entry name" value="NIR_SIR_4Fe-4S"/>
</dbReference>
<keyword evidence="4" id="KW-0560">Oxidoreductase</keyword>
<evidence type="ECO:0000256" key="4">
    <source>
        <dbReference type="ARBA" id="ARBA00023002"/>
    </source>
</evidence>
<dbReference type="SUPFAM" id="SSF55124">
    <property type="entry name" value="Nitrite/Sulfite reductase N-terminal domain-like"/>
    <property type="match status" value="2"/>
</dbReference>
<dbReference type="RefSeq" id="WP_094797473.1">
    <property type="nucleotide sequence ID" value="NZ_NEVK01000008.1"/>
</dbReference>
<dbReference type="GO" id="GO:0046872">
    <property type="term" value="F:metal ion binding"/>
    <property type="evidence" value="ECO:0007669"/>
    <property type="project" value="UniProtKB-KW"/>
</dbReference>
<dbReference type="InterPro" id="IPR005117">
    <property type="entry name" value="NiRdtase/SiRdtase_haem-b_fer"/>
</dbReference>
<feature type="domain" description="Nitrite/sulphite reductase 4Fe-4S" evidence="7">
    <location>
        <begin position="119"/>
        <end position="271"/>
    </location>
</feature>
<reference evidence="10" key="1">
    <citation type="submission" date="2017-05" db="EMBL/GenBank/DDBJ databases">
        <title>Complete and WGS of Bordetella genogroups.</title>
        <authorList>
            <person name="Spilker T."/>
            <person name="Lipuma J."/>
        </authorList>
    </citation>
    <scope>NUCLEOTIDE SEQUENCE [LARGE SCALE GENOMIC DNA]</scope>
    <source>
        <strain evidence="10">AU18089</strain>
    </source>
</reference>
<keyword evidence="10" id="KW-1185">Reference proteome</keyword>
<evidence type="ECO:0000256" key="6">
    <source>
        <dbReference type="ARBA" id="ARBA00023014"/>
    </source>
</evidence>
<name>A0A261QVE7_9BORD</name>
<comment type="caution">
    <text evidence="9">The sequence shown here is derived from an EMBL/GenBank/DDBJ whole genome shotgun (WGS) entry which is preliminary data.</text>
</comment>
<dbReference type="Pfam" id="PF03460">
    <property type="entry name" value="NIR_SIR_ferr"/>
    <property type="match status" value="2"/>
</dbReference>
<gene>
    <name evidence="9" type="ORF">CAL19_16870</name>
</gene>
<feature type="domain" description="Nitrite/Sulfite reductase ferredoxin-like" evidence="8">
    <location>
        <begin position="53"/>
        <end position="110"/>
    </location>
</feature>
<evidence type="ECO:0000256" key="3">
    <source>
        <dbReference type="ARBA" id="ARBA00022723"/>
    </source>
</evidence>
<dbReference type="Gene3D" id="3.90.480.20">
    <property type="match status" value="2"/>
</dbReference>
<dbReference type="Pfam" id="PF01077">
    <property type="entry name" value="NIR_SIR"/>
    <property type="match status" value="2"/>
</dbReference>
<sequence>MYVYDPVDQRLVEQRVAQFTDQTQRFLAGELSEDDFRTLRLQNGLYIQRHAPMLRIAIPYGLLAARQLRTLAHIARTWDRGYGHFSTRQNMQFNWPKLEDVPTILAELAKVQMHSIQTSGNCIRNTTSDHFAGVAPDELVNPLVWCEIIRQWSTLHPEFAFLPRKFKIAVSGAEEDRAAVGIHDIGLQAVQRDGVLGFRVWVGGGLGRTPMVGHLINPFVEWQHLLTYLQAALRVYNLHGRRDNKFKARIKILVKDLTPEVYARQVDEQWQLIKGGPDTLTQEYVDTIASRFTWPDYDPAVANEPDPTSTHAAANPAFAQWLRRNVHPHKVPGYAAVTLSLKPTGVPPGDITAEQMEAVADLSERYGYGEVRVSHEQNLVLADVRRPQLFELWQELRALNMATANIGLLTNIISCPGGDFCALANAVSIPVAQAIQSRFDNLDYLFEVGELDLNISGCINACGHHHVGHIGILGVDKNGEEWYQVTIGGRQNGAAKPLSDLQSVRGGGAAIGRIIGPSFARDQVPDVVERLVRTYLRLRDSDAERFIDVVDRVGIAPFKEDVYADPGVAKSAPAPQREVAHV</sequence>
<dbReference type="GO" id="GO:0020037">
    <property type="term" value="F:heme binding"/>
    <property type="evidence" value="ECO:0007669"/>
    <property type="project" value="InterPro"/>
</dbReference>
<dbReference type="Gene3D" id="3.30.413.10">
    <property type="entry name" value="Sulfite Reductase Hemoprotein, domain 1"/>
    <property type="match status" value="2"/>
</dbReference>
<keyword evidence="1" id="KW-0004">4Fe-4S</keyword>
<evidence type="ECO:0000259" key="7">
    <source>
        <dbReference type="Pfam" id="PF01077"/>
    </source>
</evidence>
<keyword evidence="6" id="KW-0411">Iron-sulfur</keyword>
<dbReference type="PANTHER" id="PTHR32439">
    <property type="entry name" value="FERREDOXIN--NITRITE REDUCTASE, CHLOROPLASTIC"/>
    <property type="match status" value="1"/>
</dbReference>
<evidence type="ECO:0000259" key="8">
    <source>
        <dbReference type="Pfam" id="PF03460"/>
    </source>
</evidence>
<dbReference type="InterPro" id="IPR045854">
    <property type="entry name" value="NO2/SO3_Rdtase_4Fe4S_sf"/>
</dbReference>
<keyword evidence="3" id="KW-0479">Metal-binding</keyword>
<dbReference type="InterPro" id="IPR036136">
    <property type="entry name" value="Nit/Sulf_reduc_fer-like_dom_sf"/>
</dbReference>
<feature type="domain" description="Nitrite/sulphite reductase 4Fe-4S" evidence="7">
    <location>
        <begin position="410"/>
        <end position="562"/>
    </location>
</feature>
<evidence type="ECO:0000313" key="10">
    <source>
        <dbReference type="Proteomes" id="UP000216947"/>
    </source>
</evidence>
<dbReference type="PANTHER" id="PTHR32439:SF9">
    <property type="entry name" value="BLR3264 PROTEIN"/>
    <property type="match status" value="1"/>
</dbReference>
<dbReference type="SUPFAM" id="SSF56014">
    <property type="entry name" value="Nitrite and sulphite reductase 4Fe-4S domain-like"/>
    <property type="match status" value="2"/>
</dbReference>
<dbReference type="Proteomes" id="UP000216947">
    <property type="component" value="Unassembled WGS sequence"/>
</dbReference>
<accession>A0A261QVE7</accession>
<protein>
    <submittedName>
        <fullName evidence="9">Sulfite reductase</fullName>
    </submittedName>
</protein>
<dbReference type="GO" id="GO:0051539">
    <property type="term" value="F:4 iron, 4 sulfur cluster binding"/>
    <property type="evidence" value="ECO:0007669"/>
    <property type="project" value="UniProtKB-KW"/>
</dbReference>
<organism evidence="9 10">
    <name type="scientific">Bordetella genomosp. 7</name>
    <dbReference type="NCBI Taxonomy" id="1416805"/>
    <lineage>
        <taxon>Bacteria</taxon>
        <taxon>Pseudomonadati</taxon>
        <taxon>Pseudomonadota</taxon>
        <taxon>Betaproteobacteria</taxon>
        <taxon>Burkholderiales</taxon>
        <taxon>Alcaligenaceae</taxon>
        <taxon>Bordetella</taxon>
    </lineage>
</organism>
<proteinExistence type="predicted"/>
<dbReference type="GO" id="GO:0016491">
    <property type="term" value="F:oxidoreductase activity"/>
    <property type="evidence" value="ECO:0007669"/>
    <property type="project" value="UniProtKB-KW"/>
</dbReference>
<dbReference type="EMBL" id="NEVK01000008">
    <property type="protein sequence ID" value="OZI16362.1"/>
    <property type="molecule type" value="Genomic_DNA"/>
</dbReference>
<keyword evidence="2" id="KW-0349">Heme</keyword>
<evidence type="ECO:0000256" key="1">
    <source>
        <dbReference type="ARBA" id="ARBA00022485"/>
    </source>
</evidence>
<evidence type="ECO:0000256" key="5">
    <source>
        <dbReference type="ARBA" id="ARBA00023004"/>
    </source>
</evidence>
<dbReference type="AlphaFoldDB" id="A0A261QVE7"/>